<reference evidence="4" key="1">
    <citation type="journal article" date="2017" name="Nat. Microbiol.">
        <title>Global analysis of biosynthetic gene clusters reveals vast potential of secondary metabolite production in Penicillium species.</title>
        <authorList>
            <person name="Nielsen J.C."/>
            <person name="Grijseels S."/>
            <person name="Prigent S."/>
            <person name="Ji B."/>
            <person name="Dainat J."/>
            <person name="Nielsen K.F."/>
            <person name="Frisvad J.C."/>
            <person name="Workman M."/>
            <person name="Nielsen J."/>
        </authorList>
    </citation>
    <scope>NUCLEOTIDE SEQUENCE [LARGE SCALE GENOMIC DNA]</scope>
    <source>
        <strain evidence="4">IBT 24891</strain>
    </source>
</reference>
<dbReference type="PROSITE" id="PS50010">
    <property type="entry name" value="DH_2"/>
    <property type="match status" value="1"/>
</dbReference>
<dbReference type="GO" id="GO:0005085">
    <property type="term" value="F:guanyl-nucleotide exchange factor activity"/>
    <property type="evidence" value="ECO:0007669"/>
    <property type="project" value="InterPro"/>
</dbReference>
<dbReference type="Pfam" id="PF25351">
    <property type="entry name" value="PH_BUD3_C"/>
    <property type="match status" value="1"/>
</dbReference>
<dbReference type="EMBL" id="MLKD01000004">
    <property type="protein sequence ID" value="OQE27571.1"/>
    <property type="molecule type" value="Genomic_DNA"/>
</dbReference>
<organism evidence="3 4">
    <name type="scientific">Penicillium steckii</name>
    <dbReference type="NCBI Taxonomy" id="303698"/>
    <lineage>
        <taxon>Eukaryota</taxon>
        <taxon>Fungi</taxon>
        <taxon>Dikarya</taxon>
        <taxon>Ascomycota</taxon>
        <taxon>Pezizomycotina</taxon>
        <taxon>Eurotiomycetes</taxon>
        <taxon>Eurotiomycetidae</taxon>
        <taxon>Eurotiales</taxon>
        <taxon>Aspergillaceae</taxon>
        <taxon>Penicillium</taxon>
    </lineage>
</organism>
<feature type="compositionally biased region" description="Polar residues" evidence="1">
    <location>
        <begin position="1176"/>
        <end position="1185"/>
    </location>
</feature>
<dbReference type="Pfam" id="PF12015">
    <property type="entry name" value="Bud3_N"/>
    <property type="match status" value="1"/>
</dbReference>
<sequence>MAVNMASPASTAATTATSTALADLPLEYLSLYHTVDPFISSIFVFYGPVATANATVSSSRIQAHIFTPAGYQSYHRITISPAAPLYAAVNHLPREKQGDQVCRGLAVSMLKYFSELSDPLKHRLLEATQDGRQGTRPPKLFDEMHAADLANKMTKVEETSEIVRDLRSAFQDRNVPWADIDVVLPPGTIQASLRRESSDLEAEEMQSSQYGPYTPLIAALGDPMFLPTSRLKRAPSQPTNVSKSRTFARSQKEALRLTMCELVDTEERYVAKLYSLVHEVADEFRQKAQSRGPSSTSPSEKQLAELFPPCLNDILDVNLGFLDDVRQVLDETEKDALTDISQDTELPQRSSRETRDSIGAVAFAKALLAWLPRFSQPYAEYMRAHTGFTQTLNSFMKDRNSSFSKRIYETGEQRLRSLLMEPVQRLPRYSLLIDTMTGSLPLVHPAVRPLLKARDVVKDICALDDSSPSSHSQGLKRLKELVDGWPAQTFPDGRLITAVDVNEVTPPYQLHEQPSPVGAGILLVYKNCLVILAKPAESRATARGLLADIDNAASPTNDMSMSLPPAELKLAQILELNAVRCMQSTCGRMLFVVPASYKSTSGTLENSSDLFALELTGMYEGRASRLIEEITKAKIEGRFPEKEREGNKWTLRSPAGTTGCASILACVCEEGETAALDHRRSSSIRIIFDTSRAMCSQILARDNLDIVLSLSPPNGDQFRLDIESVLGTSSTDQVTVDTFVATLARRLQNLLSPLHGPRNPSVMKPIVHSNFAIIRYIASNLIAQAKSSRGFRPPSPTKLLSNLLGGSRDNVPTLKGPSSATILGEFPKMPPPRPQHSRSNTLPSTFPTKDKEKHKEETPSKISVVGSSESQRPDGQLGLLEQTFAAYVLSLQSRSGNILGRMLRSRDNADRSPVNELYNILLEDPSKLQAAAEVPVDTLFVAFETFMKNAWSDSMGPILDVQSLRTLQHQFDTMFPRDFDESFRRFLADTSPQNRRALAAIIRLLAELLDASGNDGDRGALTMAFAEVITQEGDPVHHVSLLDRLVEDFDTLFEEFIPGGASVEGTLTCDQTKNSSHANPGSVGSNNSSFRKRFGFGLHKDSQKSEGESKVASILRTLSKRQSPTDSEPNTPKGSLIRSKSTDVDARLGFLRPASRDRPSGFASEEQISRPGTGHEQPQSLSSVRGISYDGVVKIRRKRRSSLSDFRPPTASSEASNVSPTHPLRPVTPSSRPRAEQTTPNSQSRPQSSYLAASPARSASPTKATSPTRFGSPIRRMSPPRPSTPSRKENIDPKMPQTERSTKSKNERSDSPTQETKRRSRATSIPQRTPGLRERPAVNGPESKRPQSSSSPQKTQKMRTQSPQKLRDRVQHDKRSQATSQTGMRDELRALGDELQNLRLSPSKQSSPERAVGNGDPQRPSSSRSVLEARLRSLENRFDNFAGEYNGRTSALEKDVESSLIVSERRVRKLDELYREASAENEALYDRFNSELSKIARDVRSGNGENALQSQMDKAMEEIARLKKENLRLKREVGGLRAQQAGAALLKASEQ</sequence>
<dbReference type="SMART" id="SM00325">
    <property type="entry name" value="RhoGEF"/>
    <property type="match status" value="1"/>
</dbReference>
<feature type="compositionally biased region" description="Polar residues" evidence="1">
    <location>
        <begin position="1398"/>
        <end position="1408"/>
    </location>
</feature>
<dbReference type="PANTHER" id="PTHR22834:SF21">
    <property type="entry name" value="GUANYL NUCLEOTIDE EXCHANGE FACTOR, PUTATIVE (AFU_ORTHOLOGUE AFUA_5G11890)-RELATED"/>
    <property type="match status" value="1"/>
</dbReference>
<feature type="compositionally biased region" description="Low complexity" evidence="1">
    <location>
        <begin position="1346"/>
        <end position="1355"/>
    </location>
</feature>
<dbReference type="InterPro" id="IPR057454">
    <property type="entry name" value="Bud3_C"/>
</dbReference>
<dbReference type="Proteomes" id="UP000191285">
    <property type="component" value="Unassembled WGS sequence"/>
</dbReference>
<proteinExistence type="predicted"/>
<dbReference type="OrthoDB" id="4066896at2759"/>
<feature type="compositionally biased region" description="Polar residues" evidence="1">
    <location>
        <begin position="1120"/>
        <end position="1133"/>
    </location>
</feature>
<feature type="compositionally biased region" description="Basic and acidic residues" evidence="1">
    <location>
        <begin position="1365"/>
        <end position="1376"/>
    </location>
</feature>
<feature type="compositionally biased region" description="Polar residues" evidence="1">
    <location>
        <begin position="1228"/>
        <end position="1269"/>
    </location>
</feature>
<evidence type="ECO:0000256" key="1">
    <source>
        <dbReference type="SAM" id="MobiDB-lite"/>
    </source>
</evidence>
<protein>
    <recommendedName>
        <fullName evidence="2">DH domain-containing protein</fullName>
    </recommendedName>
</protein>
<dbReference type="InterPro" id="IPR021895">
    <property type="entry name" value="Bud3_N"/>
</dbReference>
<feature type="compositionally biased region" description="Basic and acidic residues" evidence="1">
    <location>
        <begin position="848"/>
        <end position="859"/>
    </location>
</feature>
<keyword evidence="4" id="KW-1185">Reference proteome</keyword>
<dbReference type="Pfam" id="PF00621">
    <property type="entry name" value="RhoGEF"/>
    <property type="match status" value="1"/>
</dbReference>
<dbReference type="SUPFAM" id="SSF48065">
    <property type="entry name" value="DBL homology domain (DH-domain)"/>
    <property type="match status" value="1"/>
</dbReference>
<dbReference type="Gene3D" id="1.20.900.10">
    <property type="entry name" value="Dbl homology (DH) domain"/>
    <property type="match status" value="1"/>
</dbReference>
<evidence type="ECO:0000313" key="4">
    <source>
        <dbReference type="Proteomes" id="UP000191285"/>
    </source>
</evidence>
<dbReference type="InterPro" id="IPR035899">
    <property type="entry name" value="DBL_dom_sf"/>
</dbReference>
<evidence type="ECO:0000259" key="2">
    <source>
        <dbReference type="PROSITE" id="PS50010"/>
    </source>
</evidence>
<dbReference type="InterPro" id="IPR000219">
    <property type="entry name" value="DH_dom"/>
</dbReference>
<feature type="region of interest" description="Disordered" evidence="1">
    <location>
        <begin position="801"/>
        <end position="874"/>
    </location>
</feature>
<feature type="region of interest" description="Disordered" evidence="1">
    <location>
        <begin position="1116"/>
        <end position="1185"/>
    </location>
</feature>
<dbReference type="GO" id="GO:0031991">
    <property type="term" value="P:regulation of actomyosin contractile ring contraction"/>
    <property type="evidence" value="ECO:0007669"/>
    <property type="project" value="TreeGrafter"/>
</dbReference>
<accession>A0A1V6TMS2</accession>
<feature type="compositionally biased region" description="Basic and acidic residues" evidence="1">
    <location>
        <begin position="1300"/>
        <end position="1310"/>
    </location>
</feature>
<feature type="domain" description="DH" evidence="2">
    <location>
        <begin position="254"/>
        <end position="467"/>
    </location>
</feature>
<gene>
    <name evidence="3" type="ORF">PENSTE_c004G00991</name>
</gene>
<feature type="region of interest" description="Disordered" evidence="1">
    <location>
        <begin position="1199"/>
        <end position="1427"/>
    </location>
</feature>
<evidence type="ECO:0000313" key="3">
    <source>
        <dbReference type="EMBL" id="OQE27571.1"/>
    </source>
</evidence>
<feature type="compositionally biased region" description="Polar residues" evidence="1">
    <location>
        <begin position="1210"/>
        <end position="1220"/>
    </location>
</feature>
<dbReference type="PANTHER" id="PTHR22834">
    <property type="entry name" value="NUCLEAR FUSION PROTEIN FUS2"/>
    <property type="match status" value="1"/>
</dbReference>
<feature type="compositionally biased region" description="Polar residues" evidence="1">
    <location>
        <begin position="837"/>
        <end position="847"/>
    </location>
</feature>
<comment type="caution">
    <text evidence="3">The sequence shown here is derived from an EMBL/GenBank/DDBJ whole genome shotgun (WGS) entry which is preliminary data.</text>
</comment>
<dbReference type="GO" id="GO:0005737">
    <property type="term" value="C:cytoplasm"/>
    <property type="evidence" value="ECO:0007669"/>
    <property type="project" value="TreeGrafter"/>
</dbReference>
<dbReference type="GO" id="GO:0032955">
    <property type="term" value="P:regulation of division septum assembly"/>
    <property type="evidence" value="ECO:0007669"/>
    <property type="project" value="TreeGrafter"/>
</dbReference>
<dbReference type="STRING" id="303698.A0A1V6TMS2"/>
<name>A0A1V6TMS2_9EURO</name>
<dbReference type="InterPro" id="IPR051492">
    <property type="entry name" value="Dynamin-Rho_GEF"/>
</dbReference>